<gene>
    <name evidence="4" type="primary">SPOSA6832_00503</name>
</gene>
<evidence type="ECO:0000313" key="5">
    <source>
        <dbReference type="Proteomes" id="UP000243876"/>
    </source>
</evidence>
<dbReference type="SUPFAM" id="SSF53474">
    <property type="entry name" value="alpha/beta-Hydrolases"/>
    <property type="match status" value="1"/>
</dbReference>
<feature type="domain" description="Alpha/beta hydrolase fold-3" evidence="3">
    <location>
        <begin position="177"/>
        <end position="386"/>
    </location>
</feature>
<organism evidence="4 5">
    <name type="scientific">Sporidiobolus salmonicolor</name>
    <name type="common">Yeast-like fungus</name>
    <name type="synonym">Sporobolomyces salmonicolor</name>
    <dbReference type="NCBI Taxonomy" id="5005"/>
    <lineage>
        <taxon>Eukaryota</taxon>
        <taxon>Fungi</taxon>
        <taxon>Dikarya</taxon>
        <taxon>Basidiomycota</taxon>
        <taxon>Pucciniomycotina</taxon>
        <taxon>Microbotryomycetes</taxon>
        <taxon>Sporidiobolales</taxon>
        <taxon>Sporidiobolaceae</taxon>
        <taxon>Sporobolomyces</taxon>
    </lineage>
</organism>
<dbReference type="Proteomes" id="UP000243876">
    <property type="component" value="Unassembled WGS sequence"/>
</dbReference>
<dbReference type="OrthoDB" id="2152029at2759"/>
<dbReference type="InterPro" id="IPR050300">
    <property type="entry name" value="GDXG_lipolytic_enzyme"/>
</dbReference>
<feature type="compositionally biased region" description="Acidic residues" evidence="2">
    <location>
        <begin position="611"/>
        <end position="620"/>
    </location>
</feature>
<keyword evidence="1" id="KW-0378">Hydrolase</keyword>
<feature type="compositionally biased region" description="Basic and acidic residues" evidence="2">
    <location>
        <begin position="595"/>
        <end position="610"/>
    </location>
</feature>
<dbReference type="PANTHER" id="PTHR48081">
    <property type="entry name" value="AB HYDROLASE SUPERFAMILY PROTEIN C4A8.06C"/>
    <property type="match status" value="1"/>
</dbReference>
<evidence type="ECO:0000313" key="4">
    <source>
        <dbReference type="EMBL" id="CEQ39035.1"/>
    </source>
</evidence>
<sequence length="620" mass="67022">MSLPEDLNMEDLPVHPYSSPRALKWLYCTGRVSSTLAMLPYWAVKHACNPRPRESWSVSEALLVDFTRRVSAITDMAGVQHATRDPTLEPEKDALKETRFAWVPGVAGEMCCGIIDDEKVRPLKRVGTYIWERGPKPDLDDEEANDKDTEVEQEDADEAGRCAEGEACDARGDLVGIYFHGGGRTSIIPRRLMQCDYFASIHAVEYRLLPDSPFPSALQDAVSVYAHLIRCGIDAHKIVLIGDSAGGNIVLALARWIRDEKKLDSPGGLLLLSPWCDPSHSFPKSITSYMPRPNPEDYLADDPTARRLLITSLLGDKPHSFLSSPYVSPASQLGTHGSFADFPSTFVHYGDAERLEEEIESLIRGMNRDGVPLEAEKTKDAVHDVLMVRFWNEDVRRGIYERIGEWLEGVMKRSEERGGAPRRTTRGNRSVSNASATSNWSNADAASSSSGVGKSRRLLQRCGSSAALLVPGMRSRSASSASVNAAQMNRKGSAFSLGGDGWSTISMNRRGSALSLSGDAGNSRSMTRKGSTVSLGGGGEGQAGPDSMRRGSSPSAADGEGGAELQRAGSSTDGAALRPKVERFTSGSSTGNGFAKEHSNGRVEVVREGSDGDEIEEASP</sequence>
<dbReference type="PANTHER" id="PTHR48081:SF8">
    <property type="entry name" value="ALPHA_BETA HYDROLASE FOLD-3 DOMAIN-CONTAINING PROTEIN-RELATED"/>
    <property type="match status" value="1"/>
</dbReference>
<feature type="compositionally biased region" description="Acidic residues" evidence="2">
    <location>
        <begin position="139"/>
        <end position="157"/>
    </location>
</feature>
<feature type="region of interest" description="Disordered" evidence="2">
    <location>
        <begin position="134"/>
        <end position="159"/>
    </location>
</feature>
<dbReference type="InterPro" id="IPR013094">
    <property type="entry name" value="AB_hydrolase_3"/>
</dbReference>
<feature type="compositionally biased region" description="Low complexity" evidence="2">
    <location>
        <begin position="430"/>
        <end position="450"/>
    </location>
</feature>
<feature type="compositionally biased region" description="Polar residues" evidence="2">
    <location>
        <begin position="520"/>
        <end position="534"/>
    </location>
</feature>
<protein>
    <submittedName>
        <fullName evidence="4">SPOSA6832_00503-mRNA-1:cds</fullName>
    </submittedName>
</protein>
<dbReference type="InterPro" id="IPR029058">
    <property type="entry name" value="AB_hydrolase_fold"/>
</dbReference>
<dbReference type="Gene3D" id="3.40.50.1820">
    <property type="entry name" value="alpha/beta hydrolase"/>
    <property type="match status" value="1"/>
</dbReference>
<feature type="region of interest" description="Disordered" evidence="2">
    <location>
        <begin position="414"/>
        <end position="456"/>
    </location>
</feature>
<dbReference type="Pfam" id="PF07859">
    <property type="entry name" value="Abhydrolase_3"/>
    <property type="match status" value="1"/>
</dbReference>
<dbReference type="AlphaFoldDB" id="A0A0D6EHH0"/>
<name>A0A0D6EHH0_SPOSA</name>
<dbReference type="EMBL" id="CENE01000002">
    <property type="protein sequence ID" value="CEQ39035.1"/>
    <property type="molecule type" value="Genomic_DNA"/>
</dbReference>
<evidence type="ECO:0000259" key="3">
    <source>
        <dbReference type="Pfam" id="PF07859"/>
    </source>
</evidence>
<keyword evidence="5" id="KW-1185">Reference proteome</keyword>
<evidence type="ECO:0000256" key="1">
    <source>
        <dbReference type="ARBA" id="ARBA00022801"/>
    </source>
</evidence>
<reference evidence="5" key="1">
    <citation type="submission" date="2015-02" db="EMBL/GenBank/DDBJ databases">
        <authorList>
            <person name="Gon?alves P."/>
        </authorList>
    </citation>
    <scope>NUCLEOTIDE SEQUENCE [LARGE SCALE GENOMIC DNA]</scope>
</reference>
<proteinExistence type="predicted"/>
<accession>A0A0D6EHH0</accession>
<feature type="region of interest" description="Disordered" evidence="2">
    <location>
        <begin position="513"/>
        <end position="620"/>
    </location>
</feature>
<evidence type="ECO:0000256" key="2">
    <source>
        <dbReference type="SAM" id="MobiDB-lite"/>
    </source>
</evidence>
<dbReference type="GO" id="GO:0016787">
    <property type="term" value="F:hydrolase activity"/>
    <property type="evidence" value="ECO:0007669"/>
    <property type="project" value="UniProtKB-KW"/>
</dbReference>